<evidence type="ECO:0000313" key="4">
    <source>
        <dbReference type="EMBL" id="GAX29489.1"/>
    </source>
</evidence>
<dbReference type="CDD" id="cd04301">
    <property type="entry name" value="NAT_SF"/>
    <property type="match status" value="1"/>
</dbReference>
<dbReference type="PROSITE" id="PS51186">
    <property type="entry name" value="GNAT"/>
    <property type="match status" value="1"/>
</dbReference>
<dbReference type="Proteomes" id="UP000198406">
    <property type="component" value="Unassembled WGS sequence"/>
</dbReference>
<dbReference type="InterPro" id="IPR000182">
    <property type="entry name" value="GNAT_dom"/>
</dbReference>
<evidence type="ECO:0000256" key="2">
    <source>
        <dbReference type="SAM" id="SignalP"/>
    </source>
</evidence>
<keyword evidence="2" id="KW-0732">Signal</keyword>
<feature type="signal peptide" evidence="2">
    <location>
        <begin position="1"/>
        <end position="20"/>
    </location>
</feature>
<sequence length="236" mass="27051">MIDRTCRLITFLWLIASSHAWFTAPIHGIGALLFPLRNLEIVALTRQQLDDISQFFVDEFWTNKVGGGTRELTQRQRKQLLQSQTAEFNSRYCNRNPNSALLVGYSGDTIVACVGVEVEKIPEDSLRGKIACRAPLMSNLVVRRSFRKRGIAEQMVAAIEDFTRDNDFEECYLYVEERNPAAVRLYQKLGYKPRWRDAEAKTLLPGSDGTLRQSDTVIICMKKDLTQRKTFFSIFS</sequence>
<evidence type="ECO:0000256" key="1">
    <source>
        <dbReference type="ARBA" id="ARBA00022679"/>
    </source>
</evidence>
<dbReference type="PANTHER" id="PTHR13947">
    <property type="entry name" value="GNAT FAMILY N-ACETYLTRANSFERASE"/>
    <property type="match status" value="1"/>
</dbReference>
<dbReference type="AlphaFoldDB" id="A0A1Z5KT59"/>
<dbReference type="EMBL" id="BDSP01000289">
    <property type="protein sequence ID" value="GAX29489.1"/>
    <property type="molecule type" value="Genomic_DNA"/>
</dbReference>
<dbReference type="GO" id="GO:0008080">
    <property type="term" value="F:N-acetyltransferase activity"/>
    <property type="evidence" value="ECO:0007669"/>
    <property type="project" value="InterPro"/>
</dbReference>
<feature type="chain" id="PRO_5012373921" description="N-acetyltransferase domain-containing protein" evidence="2">
    <location>
        <begin position="21"/>
        <end position="236"/>
    </location>
</feature>
<proteinExistence type="predicted"/>
<dbReference type="Pfam" id="PF00583">
    <property type="entry name" value="Acetyltransf_1"/>
    <property type="match status" value="1"/>
</dbReference>
<dbReference type="InterPro" id="IPR050769">
    <property type="entry name" value="NAT_camello-type"/>
</dbReference>
<evidence type="ECO:0000259" key="3">
    <source>
        <dbReference type="PROSITE" id="PS51186"/>
    </source>
</evidence>
<dbReference type="Gene3D" id="3.40.630.30">
    <property type="match status" value="1"/>
</dbReference>
<dbReference type="InterPro" id="IPR016181">
    <property type="entry name" value="Acyl_CoA_acyltransferase"/>
</dbReference>
<dbReference type="OrthoDB" id="249099at2759"/>
<dbReference type="SUPFAM" id="SSF55729">
    <property type="entry name" value="Acyl-CoA N-acyltransferases (Nat)"/>
    <property type="match status" value="1"/>
</dbReference>
<comment type="caution">
    <text evidence="4">The sequence shown here is derived from an EMBL/GenBank/DDBJ whole genome shotgun (WGS) entry which is preliminary data.</text>
</comment>
<protein>
    <recommendedName>
        <fullName evidence="3">N-acetyltransferase domain-containing protein</fullName>
    </recommendedName>
</protein>
<organism evidence="4 5">
    <name type="scientific">Fistulifera solaris</name>
    <name type="common">Oleaginous diatom</name>
    <dbReference type="NCBI Taxonomy" id="1519565"/>
    <lineage>
        <taxon>Eukaryota</taxon>
        <taxon>Sar</taxon>
        <taxon>Stramenopiles</taxon>
        <taxon>Ochrophyta</taxon>
        <taxon>Bacillariophyta</taxon>
        <taxon>Bacillariophyceae</taxon>
        <taxon>Bacillariophycidae</taxon>
        <taxon>Naviculales</taxon>
        <taxon>Naviculaceae</taxon>
        <taxon>Fistulifera</taxon>
    </lineage>
</organism>
<dbReference type="InParanoid" id="A0A1Z5KT59"/>
<accession>A0A1Z5KT59</accession>
<name>A0A1Z5KT59_FISSO</name>
<gene>
    <name evidence="4" type="ORF">FisN_16Hh068</name>
</gene>
<keyword evidence="1" id="KW-0808">Transferase</keyword>
<keyword evidence="5" id="KW-1185">Reference proteome</keyword>
<feature type="domain" description="N-acetyltransferase" evidence="3">
    <location>
        <begin position="39"/>
        <end position="226"/>
    </location>
</feature>
<dbReference type="PANTHER" id="PTHR13947:SF37">
    <property type="entry name" value="LD18367P"/>
    <property type="match status" value="1"/>
</dbReference>
<evidence type="ECO:0000313" key="5">
    <source>
        <dbReference type="Proteomes" id="UP000198406"/>
    </source>
</evidence>
<reference evidence="4 5" key="1">
    <citation type="journal article" date="2015" name="Plant Cell">
        <title>Oil accumulation by the oleaginous diatom Fistulifera solaris as revealed by the genome and transcriptome.</title>
        <authorList>
            <person name="Tanaka T."/>
            <person name="Maeda Y."/>
            <person name="Veluchamy A."/>
            <person name="Tanaka M."/>
            <person name="Abida H."/>
            <person name="Marechal E."/>
            <person name="Bowler C."/>
            <person name="Muto M."/>
            <person name="Sunaga Y."/>
            <person name="Tanaka M."/>
            <person name="Yoshino T."/>
            <person name="Taniguchi T."/>
            <person name="Fukuda Y."/>
            <person name="Nemoto M."/>
            <person name="Matsumoto M."/>
            <person name="Wong P.S."/>
            <person name="Aburatani S."/>
            <person name="Fujibuchi W."/>
        </authorList>
    </citation>
    <scope>NUCLEOTIDE SEQUENCE [LARGE SCALE GENOMIC DNA]</scope>
    <source>
        <strain evidence="4 5">JPCC DA0580</strain>
    </source>
</reference>